<dbReference type="SUPFAM" id="SSF51338">
    <property type="entry name" value="Composite domain of metallo-dependent hydrolases"/>
    <property type="match status" value="1"/>
</dbReference>
<name>A0A5C5FUV5_9BASI</name>
<dbReference type="EMBL" id="SOZI01000064">
    <property type="protein sequence ID" value="TNY20540.1"/>
    <property type="molecule type" value="Genomic_DNA"/>
</dbReference>
<evidence type="ECO:0000313" key="7">
    <source>
        <dbReference type="Proteomes" id="UP000311382"/>
    </source>
</evidence>
<dbReference type="GO" id="GO:0008270">
    <property type="term" value="F:zinc ion binding"/>
    <property type="evidence" value="ECO:0007669"/>
    <property type="project" value="TreeGrafter"/>
</dbReference>
<dbReference type="GO" id="GO:0046098">
    <property type="term" value="P:guanine metabolic process"/>
    <property type="evidence" value="ECO:0007669"/>
    <property type="project" value="TreeGrafter"/>
</dbReference>
<dbReference type="InterPro" id="IPR032466">
    <property type="entry name" value="Metal_Hydrolase"/>
</dbReference>
<dbReference type="SUPFAM" id="SSF51556">
    <property type="entry name" value="Metallo-dependent hydrolases"/>
    <property type="match status" value="1"/>
</dbReference>
<evidence type="ECO:0000256" key="3">
    <source>
        <dbReference type="ARBA" id="ARBA00022801"/>
    </source>
</evidence>
<comment type="cofactor">
    <cofactor evidence="1">
        <name>Zn(2+)</name>
        <dbReference type="ChEBI" id="CHEBI:29105"/>
    </cofactor>
</comment>
<evidence type="ECO:0000256" key="1">
    <source>
        <dbReference type="ARBA" id="ARBA00001947"/>
    </source>
</evidence>
<feature type="domain" description="Amidohydrolase-related" evidence="5">
    <location>
        <begin position="77"/>
        <end position="449"/>
    </location>
</feature>
<evidence type="ECO:0000256" key="4">
    <source>
        <dbReference type="ARBA" id="ARBA00022833"/>
    </source>
</evidence>
<dbReference type="PANTHER" id="PTHR11271">
    <property type="entry name" value="GUANINE DEAMINASE"/>
    <property type="match status" value="1"/>
</dbReference>
<dbReference type="Gene3D" id="2.30.40.10">
    <property type="entry name" value="Urease, subunit C, domain 1"/>
    <property type="match status" value="1"/>
</dbReference>
<keyword evidence="2" id="KW-0479">Metal-binding</keyword>
<evidence type="ECO:0000313" key="6">
    <source>
        <dbReference type="EMBL" id="TNY20540.1"/>
    </source>
</evidence>
<evidence type="ECO:0000256" key="2">
    <source>
        <dbReference type="ARBA" id="ARBA00022723"/>
    </source>
</evidence>
<dbReference type="InterPro" id="IPR011059">
    <property type="entry name" value="Metal-dep_hydrolase_composite"/>
</dbReference>
<dbReference type="Gene3D" id="3.20.20.140">
    <property type="entry name" value="Metal-dependent hydrolases"/>
    <property type="match status" value="1"/>
</dbReference>
<dbReference type="OrthoDB" id="194468at2759"/>
<proteinExistence type="predicted"/>
<dbReference type="AlphaFoldDB" id="A0A5C5FUV5"/>
<dbReference type="InterPro" id="IPR051607">
    <property type="entry name" value="Metallo-dep_hydrolases"/>
</dbReference>
<organism evidence="6 7">
    <name type="scientific">Rhodotorula diobovata</name>
    <dbReference type="NCBI Taxonomy" id="5288"/>
    <lineage>
        <taxon>Eukaryota</taxon>
        <taxon>Fungi</taxon>
        <taxon>Dikarya</taxon>
        <taxon>Basidiomycota</taxon>
        <taxon>Pucciniomycotina</taxon>
        <taxon>Microbotryomycetes</taxon>
        <taxon>Sporidiobolales</taxon>
        <taxon>Sporidiobolaceae</taxon>
        <taxon>Rhodotorula</taxon>
    </lineage>
</organism>
<gene>
    <name evidence="6" type="ORF">DMC30DRAFT_248017</name>
</gene>
<keyword evidence="4" id="KW-0862">Zinc</keyword>
<dbReference type="Pfam" id="PF01979">
    <property type="entry name" value="Amidohydro_1"/>
    <property type="match status" value="1"/>
</dbReference>
<keyword evidence="7" id="KW-1185">Reference proteome</keyword>
<sequence>MLAAEDVAWVLRGTVLSSRPDRTLSILEDQVIVVDSRGFIAHLESAASAGSKAALELVETGKVGEDKFVDLGDQGWLLPGFVDTHIHAPQYCNAGMALDKPLMEWLHAYTFKAESRIDRDPHGLGARVYERLVQRMLENGTTAASVFGTLSVEANLVLAKAFLDAGLRGQIGKVAMDQHSLPTYVETTSSSLSSTRSFISSVRSLVAPLAPEHQLVEPVVTPRFVPTCSLELLRGLAGIARETGARVQSHMCESEGMVNVCRDMLGGKSDVEVLDELGLLSSRSLMAHCTQSTAADLALLARNGTAVASCPLSNVYFSAERQFPLREAWHAGVKCGLGSDISGGYRVGLDENMRWAVGVSRLREGQRGAVRVGGEGEGEGGSSLAITWQESLFLATLGGAQALGLDTDRRVGTLEVGAAFDAQWIALNGKRSRVEWFDLEDEDGTVRKVTTEEKVEKWWSNGSEADRRAVWVQGRRVYRQQS</sequence>
<dbReference type="GO" id="GO:0008892">
    <property type="term" value="F:guanine deaminase activity"/>
    <property type="evidence" value="ECO:0007669"/>
    <property type="project" value="TreeGrafter"/>
</dbReference>
<keyword evidence="3" id="KW-0378">Hydrolase</keyword>
<dbReference type="Proteomes" id="UP000311382">
    <property type="component" value="Unassembled WGS sequence"/>
</dbReference>
<protein>
    <recommendedName>
        <fullName evidence="5">Amidohydrolase-related domain-containing protein</fullName>
    </recommendedName>
</protein>
<dbReference type="GO" id="GO:0005829">
    <property type="term" value="C:cytosol"/>
    <property type="evidence" value="ECO:0007669"/>
    <property type="project" value="TreeGrafter"/>
</dbReference>
<dbReference type="PANTHER" id="PTHR11271:SF6">
    <property type="entry name" value="GUANINE DEAMINASE"/>
    <property type="match status" value="1"/>
</dbReference>
<dbReference type="STRING" id="5288.A0A5C5FUV5"/>
<evidence type="ECO:0000259" key="5">
    <source>
        <dbReference type="Pfam" id="PF01979"/>
    </source>
</evidence>
<comment type="caution">
    <text evidence="6">The sequence shown here is derived from an EMBL/GenBank/DDBJ whole genome shotgun (WGS) entry which is preliminary data.</text>
</comment>
<accession>A0A5C5FUV5</accession>
<dbReference type="InterPro" id="IPR006680">
    <property type="entry name" value="Amidohydro-rel"/>
</dbReference>
<reference evidence="6 7" key="1">
    <citation type="submission" date="2019-03" db="EMBL/GenBank/DDBJ databases">
        <title>Rhodosporidium diobovatum UCD-FST 08-225 genome sequencing, assembly, and annotation.</title>
        <authorList>
            <person name="Fakankun I.U."/>
            <person name="Fristensky B."/>
            <person name="Levin D.B."/>
        </authorList>
    </citation>
    <scope>NUCLEOTIDE SEQUENCE [LARGE SCALE GENOMIC DNA]</scope>
    <source>
        <strain evidence="6 7">UCD-FST 08-225</strain>
    </source>
</reference>